<dbReference type="Proteomes" id="UP000297149">
    <property type="component" value="Chromosome"/>
</dbReference>
<proteinExistence type="predicted"/>
<evidence type="ECO:0000313" key="1">
    <source>
        <dbReference type="EMBL" id="QCD42491.1"/>
    </source>
</evidence>
<evidence type="ECO:0008006" key="3">
    <source>
        <dbReference type="Google" id="ProtNLM"/>
    </source>
</evidence>
<dbReference type="AlphaFoldDB" id="A0A4P7W3I0"/>
<dbReference type="SUPFAM" id="SSF56935">
    <property type="entry name" value="Porins"/>
    <property type="match status" value="1"/>
</dbReference>
<keyword evidence="2" id="KW-1185">Reference proteome</keyword>
<dbReference type="EMBL" id="CP039396">
    <property type="protein sequence ID" value="QCD42491.1"/>
    <property type="molecule type" value="Genomic_DNA"/>
</dbReference>
<name>A0A4P7W3I0_9BACT</name>
<reference evidence="2" key="1">
    <citation type="submission" date="2019-02" db="EMBL/GenBank/DDBJ databases">
        <title>Isolation and identification of novel species under the genus Muribaculum.</title>
        <authorList>
            <person name="Miyake S."/>
            <person name="Ding Y."/>
            <person name="Low A."/>
            <person name="Soh M."/>
            <person name="Seedorf H."/>
        </authorList>
    </citation>
    <scope>NUCLEOTIDE SEQUENCE [LARGE SCALE GENOMIC DNA]</scope>
    <source>
        <strain evidence="2">H5</strain>
    </source>
</reference>
<dbReference type="KEGG" id="ddb:E7747_09500"/>
<accession>A0A4P7W3I0</accession>
<gene>
    <name evidence="1" type="ORF">E7747_09500</name>
</gene>
<evidence type="ECO:0000313" key="2">
    <source>
        <dbReference type="Proteomes" id="UP000297149"/>
    </source>
</evidence>
<dbReference type="RefSeq" id="WP_136415601.1">
    <property type="nucleotide sequence ID" value="NZ_CP039396.1"/>
</dbReference>
<sequence>MGLWQLDITCALNGKGRNPKPYITADGSLSWEKYYHPYAQLNAQLTRNFRHWSIYIGGENLTGYRQKRPIIDAANPWGPNFDATMVHAPIHGAMVYAGFRYNFTKFL</sequence>
<organism evidence="1 2">
    <name type="scientific">Duncaniella dubosii</name>
    <dbReference type="NCBI Taxonomy" id="2518971"/>
    <lineage>
        <taxon>Bacteria</taxon>
        <taxon>Pseudomonadati</taxon>
        <taxon>Bacteroidota</taxon>
        <taxon>Bacteroidia</taxon>
        <taxon>Bacteroidales</taxon>
        <taxon>Muribaculaceae</taxon>
        <taxon>Duncaniella</taxon>
    </lineage>
</organism>
<protein>
    <recommendedName>
        <fullName evidence="3">TonB-dependent receptor</fullName>
    </recommendedName>
</protein>